<dbReference type="GO" id="GO:0000156">
    <property type="term" value="F:phosphorelay response regulator activity"/>
    <property type="evidence" value="ECO:0007669"/>
    <property type="project" value="InterPro"/>
</dbReference>
<dbReference type="PANTHER" id="PTHR37299">
    <property type="entry name" value="TRANSCRIPTIONAL REGULATOR-RELATED"/>
    <property type="match status" value="1"/>
</dbReference>
<dbReference type="InterPro" id="IPR007492">
    <property type="entry name" value="LytTR_DNA-bd_dom"/>
</dbReference>
<feature type="domain" description="Response regulatory" evidence="2">
    <location>
        <begin position="2"/>
        <end position="115"/>
    </location>
</feature>
<dbReference type="RefSeq" id="WP_135875267.1">
    <property type="nucleotide sequence ID" value="NZ_SRSO01000002.1"/>
</dbReference>
<dbReference type="InterPro" id="IPR011006">
    <property type="entry name" value="CheY-like_superfamily"/>
</dbReference>
<keyword evidence="1" id="KW-0597">Phosphoprotein</keyword>
<evidence type="ECO:0000256" key="1">
    <source>
        <dbReference type="PROSITE-ProRule" id="PRU00169"/>
    </source>
</evidence>
<dbReference type="SMART" id="SM00448">
    <property type="entry name" value="REC"/>
    <property type="match status" value="1"/>
</dbReference>
<evidence type="ECO:0000259" key="2">
    <source>
        <dbReference type="PROSITE" id="PS50110"/>
    </source>
</evidence>
<proteinExistence type="predicted"/>
<dbReference type="EMBL" id="SRSO01000002">
    <property type="protein sequence ID" value="TGV04472.1"/>
    <property type="molecule type" value="Genomic_DNA"/>
</dbReference>
<dbReference type="SUPFAM" id="SSF52172">
    <property type="entry name" value="CheY-like"/>
    <property type="match status" value="1"/>
</dbReference>
<dbReference type="AlphaFoldDB" id="A0A4S1E3D7"/>
<evidence type="ECO:0000313" key="5">
    <source>
        <dbReference type="Proteomes" id="UP000307602"/>
    </source>
</evidence>
<protein>
    <submittedName>
        <fullName evidence="4">Response regulator transcription factor</fullName>
    </submittedName>
</protein>
<feature type="domain" description="HTH LytTR-type" evidence="3">
    <location>
        <begin position="142"/>
        <end position="243"/>
    </location>
</feature>
<dbReference type="PROSITE" id="PS50930">
    <property type="entry name" value="HTH_LYTTR"/>
    <property type="match status" value="1"/>
</dbReference>
<dbReference type="InterPro" id="IPR001789">
    <property type="entry name" value="Sig_transdc_resp-reg_receiver"/>
</dbReference>
<evidence type="ECO:0000259" key="3">
    <source>
        <dbReference type="PROSITE" id="PS50930"/>
    </source>
</evidence>
<dbReference type="PROSITE" id="PS50110">
    <property type="entry name" value="RESPONSE_REGULATORY"/>
    <property type="match status" value="1"/>
</dbReference>
<organism evidence="4 5">
    <name type="scientific">Flavivirga rizhaonensis</name>
    <dbReference type="NCBI Taxonomy" id="2559571"/>
    <lineage>
        <taxon>Bacteria</taxon>
        <taxon>Pseudomonadati</taxon>
        <taxon>Bacteroidota</taxon>
        <taxon>Flavobacteriia</taxon>
        <taxon>Flavobacteriales</taxon>
        <taxon>Flavobacteriaceae</taxon>
        <taxon>Flavivirga</taxon>
    </lineage>
</organism>
<evidence type="ECO:0000313" key="4">
    <source>
        <dbReference type="EMBL" id="TGV04472.1"/>
    </source>
</evidence>
<comment type="caution">
    <text evidence="4">The sequence shown here is derived from an EMBL/GenBank/DDBJ whole genome shotgun (WGS) entry which is preliminary data.</text>
</comment>
<dbReference type="Pfam" id="PF00072">
    <property type="entry name" value="Response_reg"/>
    <property type="match status" value="1"/>
</dbReference>
<dbReference type="InterPro" id="IPR046947">
    <property type="entry name" value="LytR-like"/>
</dbReference>
<dbReference type="Gene3D" id="3.40.50.2300">
    <property type="match status" value="1"/>
</dbReference>
<keyword evidence="5" id="KW-1185">Reference proteome</keyword>
<dbReference type="PANTHER" id="PTHR37299:SF1">
    <property type="entry name" value="STAGE 0 SPORULATION PROTEIN A HOMOLOG"/>
    <property type="match status" value="1"/>
</dbReference>
<accession>A0A4S1E3D7</accession>
<feature type="modified residue" description="4-aspartylphosphate" evidence="1">
    <location>
        <position position="54"/>
    </location>
</feature>
<sequence length="253" mass="29260">MTIVIIDDDIHDIEYCKELLAKNFTCFETVICFTKPIEGLQYLNKHKPDLLIVDVEMPDLNGLDLLTHLKSPNTEVVFCTAHDKFAIEAYRHFAIGFLLKPFNEAKFISTITKALQRLPNNKIDSINNKLLIDSLALENKKIAIPTLGCIYFSKTIDIVRLESLDGYAKIYLVDGTIYLSSYGIKYFENFLTMPLFFRTHKSHLVNLKKIKKFFPDGTLVLDNDEHIPVARRRRKLLLEIFDKQSQNPYVKLD</sequence>
<dbReference type="Proteomes" id="UP000307602">
    <property type="component" value="Unassembled WGS sequence"/>
</dbReference>
<reference evidence="4 5" key="1">
    <citation type="submission" date="2019-04" db="EMBL/GenBank/DDBJ databases">
        <authorList>
            <person name="Liu A."/>
        </authorList>
    </citation>
    <scope>NUCLEOTIDE SEQUENCE [LARGE SCALE GENOMIC DNA]</scope>
    <source>
        <strain evidence="4 5">RZ03</strain>
    </source>
</reference>
<gene>
    <name evidence="4" type="ORF">EM932_02805</name>
</gene>
<dbReference type="Gene3D" id="2.40.50.1020">
    <property type="entry name" value="LytTr DNA-binding domain"/>
    <property type="match status" value="1"/>
</dbReference>
<dbReference type="Pfam" id="PF04397">
    <property type="entry name" value="LytTR"/>
    <property type="match status" value="1"/>
</dbReference>
<dbReference type="OrthoDB" id="2168082at2"/>
<name>A0A4S1E3D7_9FLAO</name>
<dbReference type="SMART" id="SM00850">
    <property type="entry name" value="LytTR"/>
    <property type="match status" value="1"/>
</dbReference>
<dbReference type="GO" id="GO:0003677">
    <property type="term" value="F:DNA binding"/>
    <property type="evidence" value="ECO:0007669"/>
    <property type="project" value="InterPro"/>
</dbReference>